<dbReference type="GO" id="GO:0016757">
    <property type="term" value="F:glycosyltransferase activity"/>
    <property type="evidence" value="ECO:0007669"/>
    <property type="project" value="TreeGrafter"/>
</dbReference>
<evidence type="ECO:0000313" key="3">
    <source>
        <dbReference type="Proteomes" id="UP000000254"/>
    </source>
</evidence>
<gene>
    <name evidence="2" type="ordered locus">Smar_0950</name>
</gene>
<evidence type="ECO:0000256" key="1">
    <source>
        <dbReference type="ARBA" id="ARBA00022679"/>
    </source>
</evidence>
<dbReference type="SUPFAM" id="SSF53756">
    <property type="entry name" value="UDP-Glycosyltransferase/glycogen phosphorylase"/>
    <property type="match status" value="1"/>
</dbReference>
<organism evidence="2 3">
    <name type="scientific">Staphylothermus marinus (strain ATCC 43588 / DSM 3639 / JCM 9404 / F1)</name>
    <dbReference type="NCBI Taxonomy" id="399550"/>
    <lineage>
        <taxon>Archaea</taxon>
        <taxon>Thermoproteota</taxon>
        <taxon>Thermoprotei</taxon>
        <taxon>Desulfurococcales</taxon>
        <taxon>Desulfurococcaceae</taxon>
        <taxon>Staphylothermus</taxon>
    </lineage>
</organism>
<dbReference type="KEGG" id="smr:Smar_0950"/>
<dbReference type="Pfam" id="PF13692">
    <property type="entry name" value="Glyco_trans_1_4"/>
    <property type="match status" value="1"/>
</dbReference>
<sequence>MFLAWGRIGRRTIELSRELNSYLLFIPDRPPYLKAYFKTKKFLLEFRPKTIILQLPQGPLLFSSFIYKKKHHYSIIADVHTGFSIYDSWKSLILNKPFHNFLKYCELVIAHNEPFREYLIKYKGLDPGRVITVYDPFPQIPENLKKPTNIDVEPLKYIVFPAAWDPDENLEFIVREFLSSTTSRTYKLLLTGNYNRRKKLAEKIRRGSSDKIVLTGYIGSEEYYWILKHSKLVITGTTREYTMLSSIWESIALEKPFITSYTRTLGKILGGSTLYYTYKEGSLRKLLDTCLNNDECIFYLQRKIVALKDKMKTLSRNSIEKLKRIINRLNEL</sequence>
<dbReference type="EMBL" id="CP000575">
    <property type="protein sequence ID" value="ABN70049.1"/>
    <property type="molecule type" value="Genomic_DNA"/>
</dbReference>
<dbReference type="RefSeq" id="WP_011839240.1">
    <property type="nucleotide sequence ID" value="NC_009033.1"/>
</dbReference>
<dbReference type="HOGENOM" id="CLU_812856_0_0_2"/>
<keyword evidence="1" id="KW-0808">Transferase</keyword>
<dbReference type="Gene3D" id="3.40.50.2000">
    <property type="entry name" value="Glycogen Phosphorylase B"/>
    <property type="match status" value="2"/>
</dbReference>
<dbReference type="Proteomes" id="UP000000254">
    <property type="component" value="Chromosome"/>
</dbReference>
<keyword evidence="3" id="KW-1185">Reference proteome</keyword>
<reference evidence="3" key="1">
    <citation type="journal article" date="2009" name="BMC Genomics">
        <title>The complete genome sequence of Staphylothermus marinus reveals differences in sulfur metabolism among heterotrophic Crenarchaeota.</title>
        <authorList>
            <person name="Anderson I.J."/>
            <person name="Dharmarajan L."/>
            <person name="Rodriguez J."/>
            <person name="Hooper S."/>
            <person name="Porat I."/>
            <person name="Ulrich L.E."/>
            <person name="Elkins J.G."/>
            <person name="Mavromatis K."/>
            <person name="Sun H."/>
            <person name="Land M."/>
            <person name="Lapidus A."/>
            <person name="Lucas S."/>
            <person name="Barry K."/>
            <person name="Huber H."/>
            <person name="Zhulin I.B."/>
            <person name="Whitman W.B."/>
            <person name="Mukhopadhyay B."/>
            <person name="Woese C."/>
            <person name="Bristow J."/>
            <person name="Kyrpides N."/>
        </authorList>
    </citation>
    <scope>NUCLEOTIDE SEQUENCE [LARGE SCALE GENOMIC DNA]</scope>
    <source>
        <strain evidence="3">ATCC 43588 / DSM 3639 / JCM 9404 / F1</strain>
    </source>
</reference>
<name>A3DN39_STAMF</name>
<dbReference type="STRING" id="399550.Smar_0950"/>
<accession>A3DN39</accession>
<evidence type="ECO:0008006" key="4">
    <source>
        <dbReference type="Google" id="ProtNLM"/>
    </source>
</evidence>
<reference evidence="2 3" key="2">
    <citation type="journal article" date="2009" name="Stand. Genomic Sci.">
        <title>Complete genome sequence of Staphylothermus marinus Stetter and Fiala 1986 type strain F1.</title>
        <authorList>
            <person name="Anderson I.J."/>
            <person name="Sun H."/>
            <person name="Lapidus A."/>
            <person name="Copeland A."/>
            <person name="Glavina Del Rio T."/>
            <person name="Tice H."/>
            <person name="Dalin E."/>
            <person name="Lucas S."/>
            <person name="Barry K."/>
            <person name="Land M."/>
            <person name="Richardson P."/>
            <person name="Huber H."/>
            <person name="Kyrpides N.C."/>
        </authorList>
    </citation>
    <scope>NUCLEOTIDE SEQUENCE [LARGE SCALE GENOMIC DNA]</scope>
    <source>
        <strain evidence="3">ATCC 43588 / DSM 3639 / JCM 9404 / F1</strain>
    </source>
</reference>
<dbReference type="PANTHER" id="PTHR46401:SF2">
    <property type="entry name" value="GLYCOSYLTRANSFERASE WBBK-RELATED"/>
    <property type="match status" value="1"/>
</dbReference>
<dbReference type="PANTHER" id="PTHR46401">
    <property type="entry name" value="GLYCOSYLTRANSFERASE WBBK-RELATED"/>
    <property type="match status" value="1"/>
</dbReference>
<proteinExistence type="predicted"/>
<dbReference type="GeneID" id="4907618"/>
<dbReference type="eggNOG" id="arCOG01408">
    <property type="taxonomic scope" value="Archaea"/>
</dbReference>
<protein>
    <recommendedName>
        <fullName evidence="4">Glycosyltransferase</fullName>
    </recommendedName>
</protein>
<dbReference type="AlphaFoldDB" id="A3DN39"/>
<evidence type="ECO:0000313" key="2">
    <source>
        <dbReference type="EMBL" id="ABN70049.1"/>
    </source>
</evidence>